<protein>
    <submittedName>
        <fullName evidence="1">Uncharacterized protein</fullName>
    </submittedName>
</protein>
<gene>
    <name evidence="1" type="ORF">EPI11_07975</name>
</gene>
<dbReference type="EMBL" id="SBII01000004">
    <property type="protein sequence ID" value="RWX00950.1"/>
    <property type="molecule type" value="Genomic_DNA"/>
</dbReference>
<sequence>MTTTTSILKLIHMTDDEYWKEYLSRYMKWCLQFSQNKETDLQKLLANTAINNYYTARHEDLEHQAIQILKPQDGKITTELARRLYADVMVDLFTTFPKPLFDAARKLNVIGNQN</sequence>
<evidence type="ECO:0000313" key="2">
    <source>
        <dbReference type="Proteomes" id="UP000287527"/>
    </source>
</evidence>
<keyword evidence="2" id="KW-1185">Reference proteome</keyword>
<comment type="caution">
    <text evidence="1">The sequence shown here is derived from an EMBL/GenBank/DDBJ whole genome shotgun (WGS) entry which is preliminary data.</text>
</comment>
<organism evidence="1 2">
    <name type="scientific">Flavobacterium cerinum</name>
    <dbReference type="NCBI Taxonomy" id="2502784"/>
    <lineage>
        <taxon>Bacteria</taxon>
        <taxon>Pseudomonadati</taxon>
        <taxon>Bacteroidota</taxon>
        <taxon>Flavobacteriia</taxon>
        <taxon>Flavobacteriales</taxon>
        <taxon>Flavobacteriaceae</taxon>
        <taxon>Flavobacterium</taxon>
    </lineage>
</organism>
<name>A0A444HBU3_9FLAO</name>
<proteinExistence type="predicted"/>
<reference evidence="1 2" key="1">
    <citation type="submission" date="2019-01" db="EMBL/GenBank/DDBJ databases">
        <title>Flavobacterium sp. nov.,isolated from freshwater.</title>
        <authorList>
            <person name="Zhang R."/>
            <person name="Du Z.-J."/>
        </authorList>
    </citation>
    <scope>NUCLEOTIDE SEQUENCE [LARGE SCALE GENOMIC DNA]</scope>
    <source>
        <strain evidence="1 2">1E403</strain>
    </source>
</reference>
<dbReference type="OrthoDB" id="9989104at2"/>
<accession>A0A444HBU3</accession>
<dbReference type="Proteomes" id="UP000287527">
    <property type="component" value="Unassembled WGS sequence"/>
</dbReference>
<dbReference type="AlphaFoldDB" id="A0A444HBU3"/>
<dbReference type="RefSeq" id="WP_128389432.1">
    <property type="nucleotide sequence ID" value="NZ_SBII01000004.1"/>
</dbReference>
<evidence type="ECO:0000313" key="1">
    <source>
        <dbReference type="EMBL" id="RWX00950.1"/>
    </source>
</evidence>